<evidence type="ECO:0000259" key="2">
    <source>
        <dbReference type="Pfam" id="PF04235"/>
    </source>
</evidence>
<evidence type="ECO:0000313" key="4">
    <source>
        <dbReference type="Proteomes" id="UP000029264"/>
    </source>
</evidence>
<feature type="transmembrane region" description="Helical" evidence="1">
    <location>
        <begin position="92"/>
        <end position="109"/>
    </location>
</feature>
<feature type="transmembrane region" description="Helical" evidence="1">
    <location>
        <begin position="196"/>
        <end position="218"/>
    </location>
</feature>
<feature type="domain" description="DUF418" evidence="2">
    <location>
        <begin position="219"/>
        <end position="368"/>
    </location>
</feature>
<evidence type="ECO:0000256" key="1">
    <source>
        <dbReference type="SAM" id="Phobius"/>
    </source>
</evidence>
<evidence type="ECO:0000313" key="3">
    <source>
        <dbReference type="EMBL" id="KFZ37009.1"/>
    </source>
</evidence>
<keyword evidence="1" id="KW-1133">Transmembrane helix</keyword>
<dbReference type="Pfam" id="PF04235">
    <property type="entry name" value="DUF418"/>
    <property type="match status" value="1"/>
</dbReference>
<feature type="transmembrane region" description="Helical" evidence="1">
    <location>
        <begin position="301"/>
        <end position="319"/>
    </location>
</feature>
<name>A0A094JG48_9GAMM</name>
<accession>A0A094JG48</accession>
<dbReference type="PANTHER" id="PTHR30590:SF2">
    <property type="entry name" value="INNER MEMBRANE PROTEIN"/>
    <property type="match status" value="1"/>
</dbReference>
<dbReference type="InterPro" id="IPR007349">
    <property type="entry name" value="DUF418"/>
</dbReference>
<feature type="transmembrane region" description="Helical" evidence="1">
    <location>
        <begin position="230"/>
        <end position="249"/>
    </location>
</feature>
<protein>
    <recommendedName>
        <fullName evidence="2">DUF418 domain-containing protein</fullName>
    </recommendedName>
</protein>
<gene>
    <name evidence="3" type="ORF">HR45_13270</name>
</gene>
<organism evidence="3 4">
    <name type="scientific">Shewanella mangrovi</name>
    <dbReference type="NCBI Taxonomy" id="1515746"/>
    <lineage>
        <taxon>Bacteria</taxon>
        <taxon>Pseudomonadati</taxon>
        <taxon>Pseudomonadota</taxon>
        <taxon>Gammaproteobacteria</taxon>
        <taxon>Alteromonadales</taxon>
        <taxon>Shewanellaceae</taxon>
        <taxon>Shewanella</taxon>
    </lineage>
</organism>
<comment type="caution">
    <text evidence="3">The sequence shown here is derived from an EMBL/GenBank/DDBJ whole genome shotgun (WGS) entry which is preliminary data.</text>
</comment>
<feature type="transmembrane region" description="Helical" evidence="1">
    <location>
        <begin position="16"/>
        <end position="34"/>
    </location>
</feature>
<feature type="transmembrane region" description="Helical" evidence="1">
    <location>
        <begin position="138"/>
        <end position="157"/>
    </location>
</feature>
<dbReference type="PANTHER" id="PTHR30590">
    <property type="entry name" value="INNER MEMBRANE PROTEIN"/>
    <property type="match status" value="1"/>
</dbReference>
<dbReference type="RefSeq" id="WP_037443578.1">
    <property type="nucleotide sequence ID" value="NZ_JPEO01000010.1"/>
</dbReference>
<dbReference type="eggNOG" id="COG2311">
    <property type="taxonomic scope" value="Bacteria"/>
</dbReference>
<feature type="transmembrane region" description="Helical" evidence="1">
    <location>
        <begin position="331"/>
        <end position="353"/>
    </location>
</feature>
<sequence length="375" mass="43240">MSQSIPSHRLASIDTIRGVAVLGILLLNIFSMGVSYYDYVPHQPVSGSDSLWQLLYFFVLRDRFISLFAMLFGAGLYLQWQRFEQHTDSIKRRMYWLLLFGVLHCVLIWLGDILFNYAICGLILLRYLSLAPKPMLSLALRFFAMGTLLLAASSLLLDTPLPIYRESEQYQHDVAIWTGDYWHQVKLQALFWLGDLVIFPLTYLWQLLGLMLLGAYGLRSNWFTQGLPQLAKYLLPSSFIVSVFAFVLSQSSNPLLSVLAEPVVSVAAVPMSLWMIHWLVTTKRLAASLAHRLQAVGRIPFTLYIGQSVTGVLLLRHLAPQLNYLLEWYHYLALAMLWNMLQLLIAPMWLRYFSQGPLEWLWRKLAFGRSYHPFK</sequence>
<reference evidence="3 4" key="1">
    <citation type="submission" date="2014-06" db="EMBL/GenBank/DDBJ databases">
        <title>Shewanella sp. YQH10.</title>
        <authorList>
            <person name="Liu Y."/>
            <person name="Zeng R."/>
        </authorList>
    </citation>
    <scope>NUCLEOTIDE SEQUENCE [LARGE SCALE GENOMIC DNA]</scope>
    <source>
        <strain evidence="3 4">YQH10</strain>
    </source>
</reference>
<dbReference type="Proteomes" id="UP000029264">
    <property type="component" value="Unassembled WGS sequence"/>
</dbReference>
<dbReference type="OrthoDB" id="9807744at2"/>
<proteinExistence type="predicted"/>
<feature type="transmembrane region" description="Helical" evidence="1">
    <location>
        <begin position="255"/>
        <end position="280"/>
    </location>
</feature>
<dbReference type="InterPro" id="IPR052529">
    <property type="entry name" value="Bact_Transport_Assoc"/>
</dbReference>
<feature type="transmembrane region" description="Helical" evidence="1">
    <location>
        <begin position="54"/>
        <end position="80"/>
    </location>
</feature>
<keyword evidence="1" id="KW-0472">Membrane</keyword>
<dbReference type="EMBL" id="JPEO01000010">
    <property type="protein sequence ID" value="KFZ37009.1"/>
    <property type="molecule type" value="Genomic_DNA"/>
</dbReference>
<dbReference type="AlphaFoldDB" id="A0A094JG48"/>
<keyword evidence="1" id="KW-0812">Transmembrane</keyword>
<keyword evidence="4" id="KW-1185">Reference proteome</keyword>
<dbReference type="STRING" id="1515746.HR45_13270"/>